<dbReference type="STRING" id="50376.A0A517L3C3"/>
<proteinExistence type="predicted"/>
<dbReference type="AlphaFoldDB" id="A0A517L3C3"/>
<keyword evidence="2" id="KW-1185">Reference proteome</keyword>
<protein>
    <submittedName>
        <fullName evidence="1">Uncharacterized protein</fullName>
    </submittedName>
</protein>
<dbReference type="Proteomes" id="UP000316270">
    <property type="component" value="Chromosome 4"/>
</dbReference>
<dbReference type="EMBL" id="CP042188">
    <property type="protein sequence ID" value="QDS70123.1"/>
    <property type="molecule type" value="Genomic_DNA"/>
</dbReference>
<name>A0A517L3C3_9PEZI</name>
<sequence>MLKFVISSRFSTALIVEDDVDWDVDILSQVQQLSDNIRLFFNVGPQNASPYGSGWDVLWIGHCGEVAGYVPHVDYPDSHRIDKTNYTGWAKNFWVDIIPQGDRRVQHAVRPVCTFGYAVTNDSAQEILGFLGQAGGEAFDVGLSRMCTNGYLKCVTVVPQLMVHCEPPADSGYISPVYESDFP</sequence>
<evidence type="ECO:0000313" key="2">
    <source>
        <dbReference type="Proteomes" id="UP000316270"/>
    </source>
</evidence>
<reference evidence="1 2" key="1">
    <citation type="submission" date="2019-07" db="EMBL/GenBank/DDBJ databases">
        <title>Finished genome of Venturia effusa.</title>
        <authorList>
            <person name="Young C.A."/>
            <person name="Cox M.P."/>
            <person name="Ganley A.R.D."/>
            <person name="David W.J."/>
        </authorList>
    </citation>
    <scope>NUCLEOTIDE SEQUENCE [LARGE SCALE GENOMIC DNA]</scope>
    <source>
        <strain evidence="2">albino</strain>
    </source>
</reference>
<evidence type="ECO:0000313" key="1">
    <source>
        <dbReference type="EMBL" id="QDS70123.1"/>
    </source>
</evidence>
<organism evidence="1 2">
    <name type="scientific">Venturia effusa</name>
    <dbReference type="NCBI Taxonomy" id="50376"/>
    <lineage>
        <taxon>Eukaryota</taxon>
        <taxon>Fungi</taxon>
        <taxon>Dikarya</taxon>
        <taxon>Ascomycota</taxon>
        <taxon>Pezizomycotina</taxon>
        <taxon>Dothideomycetes</taxon>
        <taxon>Pleosporomycetidae</taxon>
        <taxon>Venturiales</taxon>
        <taxon>Venturiaceae</taxon>
        <taxon>Venturia</taxon>
    </lineage>
</organism>
<dbReference type="OrthoDB" id="47375at2759"/>
<gene>
    <name evidence="1" type="ORF">FKW77_005398</name>
</gene>
<accession>A0A517L3C3</accession>